<gene>
    <name evidence="1" type="ORF">GOQ09_10505</name>
</gene>
<name>A0A6I6H542_VARPD</name>
<sequence length="68" mass="7252">MRSIFRGTPLVLQLILFYNALPHLGIVLPGLLAVGPAKGARIEIDLVAQRGQRPASTASASSASVRKW</sequence>
<evidence type="ECO:0000313" key="1">
    <source>
        <dbReference type="EMBL" id="QGW81993.1"/>
    </source>
</evidence>
<dbReference type="Proteomes" id="UP000425817">
    <property type="component" value="Chromosome"/>
</dbReference>
<reference evidence="1 2" key="1">
    <citation type="submission" date="2019-12" db="EMBL/GenBank/DDBJ databases">
        <title>Hybrid Genome Assemblies of two High G+C Isolates from Undergraduate Microbiology Courses.</title>
        <authorList>
            <person name="Ne Ville C.J."/>
            <person name="Enright D."/>
            <person name="Hernandez I."/>
            <person name="Dodsworth J."/>
            <person name="Orwin P.M."/>
        </authorList>
    </citation>
    <scope>NUCLEOTIDE SEQUENCE [LARGE SCALE GENOMIC DNA]</scope>
    <source>
        <strain evidence="1 2">CSUSB</strain>
    </source>
</reference>
<dbReference type="RefSeq" id="WP_157613374.1">
    <property type="nucleotide sequence ID" value="NZ_CP046622.1"/>
</dbReference>
<organism evidence="1 2">
    <name type="scientific">Variovorax paradoxus</name>
    <dbReference type="NCBI Taxonomy" id="34073"/>
    <lineage>
        <taxon>Bacteria</taxon>
        <taxon>Pseudomonadati</taxon>
        <taxon>Pseudomonadota</taxon>
        <taxon>Betaproteobacteria</taxon>
        <taxon>Burkholderiales</taxon>
        <taxon>Comamonadaceae</taxon>
        <taxon>Variovorax</taxon>
    </lineage>
</organism>
<accession>A0A6I6H542</accession>
<dbReference type="AlphaFoldDB" id="A0A6I6H542"/>
<dbReference type="EMBL" id="CP046622">
    <property type="protein sequence ID" value="QGW81993.1"/>
    <property type="molecule type" value="Genomic_DNA"/>
</dbReference>
<proteinExistence type="predicted"/>
<dbReference type="OrthoDB" id="9805999at2"/>
<protein>
    <submittedName>
        <fullName evidence="1">Uncharacterized protein</fullName>
    </submittedName>
</protein>
<evidence type="ECO:0000313" key="2">
    <source>
        <dbReference type="Proteomes" id="UP000425817"/>
    </source>
</evidence>